<dbReference type="AlphaFoldDB" id="A0A559K542"/>
<gene>
    <name evidence="1" type="ORF">FPZ49_25310</name>
</gene>
<sequence length="61" mass="7095">MKRVEFIRRGDEIIKIIFNNDTVHIVQENLLAPLGDVYLTQSDVLTIATYLAEYKESQKIK</sequence>
<evidence type="ECO:0000313" key="2">
    <source>
        <dbReference type="Proteomes" id="UP000317036"/>
    </source>
</evidence>
<keyword evidence="2" id="KW-1185">Reference proteome</keyword>
<dbReference type="EMBL" id="VNJI01000041">
    <property type="protein sequence ID" value="TVY07226.1"/>
    <property type="molecule type" value="Genomic_DNA"/>
</dbReference>
<organism evidence="1 2">
    <name type="scientific">Paenibacillus cremeus</name>
    <dbReference type="NCBI Taxonomy" id="2163881"/>
    <lineage>
        <taxon>Bacteria</taxon>
        <taxon>Bacillati</taxon>
        <taxon>Bacillota</taxon>
        <taxon>Bacilli</taxon>
        <taxon>Bacillales</taxon>
        <taxon>Paenibacillaceae</taxon>
        <taxon>Paenibacillus</taxon>
    </lineage>
</organism>
<protein>
    <submittedName>
        <fullName evidence="1">Uncharacterized protein</fullName>
    </submittedName>
</protein>
<reference evidence="1 2" key="1">
    <citation type="submission" date="2019-07" db="EMBL/GenBank/DDBJ databases">
        <authorList>
            <person name="Kim J."/>
        </authorList>
    </citation>
    <scope>NUCLEOTIDE SEQUENCE [LARGE SCALE GENOMIC DNA]</scope>
    <source>
        <strain evidence="1 2">JC52</strain>
    </source>
</reference>
<name>A0A559K542_9BACL</name>
<evidence type="ECO:0000313" key="1">
    <source>
        <dbReference type="EMBL" id="TVY07226.1"/>
    </source>
</evidence>
<accession>A0A559K542</accession>
<dbReference type="RefSeq" id="WP_144852381.1">
    <property type="nucleotide sequence ID" value="NZ_VNJI01000041.1"/>
</dbReference>
<dbReference type="Proteomes" id="UP000317036">
    <property type="component" value="Unassembled WGS sequence"/>
</dbReference>
<comment type="caution">
    <text evidence="1">The sequence shown here is derived from an EMBL/GenBank/DDBJ whole genome shotgun (WGS) entry which is preliminary data.</text>
</comment>
<proteinExistence type="predicted"/>